<keyword evidence="1" id="KW-0472">Membrane</keyword>
<name>A0A4Q1C760_9BACT</name>
<evidence type="ECO:0000313" key="3">
    <source>
        <dbReference type="EMBL" id="RXK54745.1"/>
    </source>
</evidence>
<dbReference type="AlphaFoldDB" id="A0A4Q1C760"/>
<evidence type="ECO:0000259" key="2">
    <source>
        <dbReference type="Pfam" id="PF18181"/>
    </source>
</evidence>
<dbReference type="Gene3D" id="3.40.50.450">
    <property type="match status" value="1"/>
</dbReference>
<evidence type="ECO:0000313" key="4">
    <source>
        <dbReference type="Proteomes" id="UP000290218"/>
    </source>
</evidence>
<feature type="domain" description="SMODS and SLOG-associating 2TM effector" evidence="2">
    <location>
        <begin position="348"/>
        <end position="482"/>
    </location>
</feature>
<feature type="transmembrane region" description="Helical" evidence="1">
    <location>
        <begin position="257"/>
        <end position="276"/>
    </location>
</feature>
<proteinExistence type="predicted"/>
<feature type="transmembrane region" description="Helical" evidence="1">
    <location>
        <begin position="411"/>
        <end position="431"/>
    </location>
</feature>
<feature type="transmembrane region" description="Helical" evidence="1">
    <location>
        <begin position="230"/>
        <end position="251"/>
    </location>
</feature>
<sequence>MSADASQLPLFHVVGFSGHRQLADPAGVTRAVKTALEELQKEAPGEWIALSSAAAGADLIFVRSALDLGLGWEASLPLPLVDFERDFPPQEWGEVKALLARAEHLEIAAEPGSREEAYLSGGFEIVNRCDVLLVVWDGQPARGKGGTADVVAYARAMGRPIVIINPDTKVVRRENFEKVRLHDENLRFLNAVPGGDADAAAPATSQARVAAFQKKVDDAATHSSPHFRRLIAFTLWLHVSATALATAGLAFEWHWVGLPWGKLLLLLGALGVAIVVRTQRTHHHWTRCRLAAEITRSALAIWGLPRATRLFADFDWAGVEPLRRSLDVLHRRAAREVGADFDTFRQKYLANRIDDQLAYFARQEAKAIPLLTRLRTGFGVCSILAIVFTTGYALAHTFHWEVPGWVEQFCFYFAPIMLPVLAASFISLISINDLHRRVARYREMCIRLETVRKEIAHSQTWAGLERAITKAERVLLQEVFEWHSITSFTESH</sequence>
<evidence type="ECO:0000256" key="1">
    <source>
        <dbReference type="SAM" id="Phobius"/>
    </source>
</evidence>
<dbReference type="InterPro" id="IPR040884">
    <property type="entry name" value="SLATT_1"/>
</dbReference>
<organism evidence="3 4">
    <name type="scientific">Oleiharenicola lentus</name>
    <dbReference type="NCBI Taxonomy" id="2508720"/>
    <lineage>
        <taxon>Bacteria</taxon>
        <taxon>Pseudomonadati</taxon>
        <taxon>Verrucomicrobiota</taxon>
        <taxon>Opitutia</taxon>
        <taxon>Opitutales</taxon>
        <taxon>Opitutaceae</taxon>
        <taxon>Oleiharenicola</taxon>
    </lineage>
</organism>
<keyword evidence="1" id="KW-1133">Transmembrane helix</keyword>
<dbReference type="SUPFAM" id="SSF102405">
    <property type="entry name" value="MCP/YpsA-like"/>
    <property type="match status" value="1"/>
</dbReference>
<dbReference type="Proteomes" id="UP000290218">
    <property type="component" value="Unassembled WGS sequence"/>
</dbReference>
<dbReference type="Pfam" id="PF18181">
    <property type="entry name" value="SLATT_1"/>
    <property type="match status" value="1"/>
</dbReference>
<reference evidence="3 4" key="1">
    <citation type="submission" date="2019-01" db="EMBL/GenBank/DDBJ databases">
        <title>Lacunisphaera sp. strain TWA-58.</title>
        <authorList>
            <person name="Chen W.-M."/>
        </authorList>
    </citation>
    <scope>NUCLEOTIDE SEQUENCE [LARGE SCALE GENOMIC DNA]</scope>
    <source>
        <strain evidence="3 4">TWA-58</strain>
    </source>
</reference>
<accession>A0A4Q1C760</accession>
<dbReference type="OrthoDB" id="178777at2"/>
<keyword evidence="1" id="KW-0812">Transmembrane</keyword>
<comment type="caution">
    <text evidence="3">The sequence shown here is derived from an EMBL/GenBank/DDBJ whole genome shotgun (WGS) entry which is preliminary data.</text>
</comment>
<keyword evidence="4" id="KW-1185">Reference proteome</keyword>
<dbReference type="RefSeq" id="WP_129046109.1">
    <property type="nucleotide sequence ID" value="NZ_SDHX01000001.1"/>
</dbReference>
<dbReference type="EMBL" id="SDHX01000001">
    <property type="protein sequence ID" value="RXK54745.1"/>
    <property type="molecule type" value="Genomic_DNA"/>
</dbReference>
<protein>
    <recommendedName>
        <fullName evidence="2">SMODS and SLOG-associating 2TM effector domain-containing protein</fullName>
    </recommendedName>
</protein>
<feature type="transmembrane region" description="Helical" evidence="1">
    <location>
        <begin position="376"/>
        <end position="399"/>
    </location>
</feature>
<gene>
    <name evidence="3" type="ORF">ESB00_02285</name>
</gene>